<evidence type="ECO:0000256" key="1">
    <source>
        <dbReference type="SAM" id="MobiDB-lite"/>
    </source>
</evidence>
<accession>A0A8H7ZKU0</accession>
<feature type="compositionally biased region" description="Basic residues" evidence="1">
    <location>
        <begin position="176"/>
        <end position="186"/>
    </location>
</feature>
<protein>
    <submittedName>
        <fullName evidence="2">Uncharacterized protein</fullName>
    </submittedName>
</protein>
<organism evidence="2 3">
    <name type="scientific">Candida metapsilosis</name>
    <dbReference type="NCBI Taxonomy" id="273372"/>
    <lineage>
        <taxon>Eukaryota</taxon>
        <taxon>Fungi</taxon>
        <taxon>Dikarya</taxon>
        <taxon>Ascomycota</taxon>
        <taxon>Saccharomycotina</taxon>
        <taxon>Pichiomycetes</taxon>
        <taxon>Debaryomycetaceae</taxon>
        <taxon>Candida/Lodderomyces clade</taxon>
        <taxon>Candida</taxon>
    </lineage>
</organism>
<feature type="compositionally biased region" description="Polar residues" evidence="1">
    <location>
        <begin position="232"/>
        <end position="259"/>
    </location>
</feature>
<dbReference type="EMBL" id="JAEOAQ010000001">
    <property type="protein sequence ID" value="KAG5422321.1"/>
    <property type="molecule type" value="Genomic_DNA"/>
</dbReference>
<sequence>MLRSQSIPDIHEKKSSSSSTTSKLFSAFKRSHNANTTTSSTEVKEKRKSRPLSTSISALNLKISSPILNSQQQQQINNISSPTVSDENKENINYATNTKQQRESKLKTRSSTPNLNRRSSAIFSHNRTSSIESQAQLAAAATARMLKTNNRLSFMGGNNFQVHNNTRTIAEDDNTHHHHHHHHGRHSSTTTTGTTGTSTSHISPATISSQSDSIFDQSSINCVGDEEEIEDGTSNSSELSSIHSTETLNEPLPSSNYIYSKQSTTTKAKSKSKSKNTATTTTIPESPSSSIISTSIPKKLHRTTNLYNLSEFINKLSLEAAAAQNGSDRSNSLVMLPIQQSPDQMISMNNRQSIEFENNQIKQLNQQLNQVDDYHCQVKLVENILFLTTTSATQTSTINGGASESEKSNRNGFEFDFDLDNEEYLDMLQNEAYNLESCSTTSSANSSVNNWFEADGDQLYLMY</sequence>
<name>A0A8H7ZKU0_9ASCO</name>
<feature type="compositionally biased region" description="Low complexity" evidence="1">
    <location>
        <begin position="275"/>
        <end position="294"/>
    </location>
</feature>
<dbReference type="RefSeq" id="XP_067551437.1">
    <property type="nucleotide sequence ID" value="XM_067690159.1"/>
</dbReference>
<feature type="region of interest" description="Disordered" evidence="1">
    <location>
        <begin position="174"/>
        <end position="294"/>
    </location>
</feature>
<gene>
    <name evidence="2" type="ORF">I9W82_001416</name>
</gene>
<feature type="region of interest" description="Disordered" evidence="1">
    <location>
        <begin position="1"/>
        <end position="53"/>
    </location>
</feature>
<feature type="compositionally biased region" description="Low complexity" evidence="1">
    <location>
        <begin position="187"/>
        <end position="220"/>
    </location>
</feature>
<keyword evidence="3" id="KW-1185">Reference proteome</keyword>
<evidence type="ECO:0000313" key="2">
    <source>
        <dbReference type="EMBL" id="KAG5422321.1"/>
    </source>
</evidence>
<dbReference type="OrthoDB" id="4025865at2759"/>
<proteinExistence type="predicted"/>
<dbReference type="AlphaFoldDB" id="A0A8H7ZKU0"/>
<dbReference type="Proteomes" id="UP000669133">
    <property type="component" value="Unassembled WGS sequence"/>
</dbReference>
<reference evidence="2 3" key="1">
    <citation type="submission" date="2020-12" db="EMBL/GenBank/DDBJ databases">
        <title>Effect of drift, selection, and recombination on the evolution of hybrid genomes in Candida yeast pathogens.</title>
        <authorList>
            <person name="Mixao V."/>
            <person name="Ksiezopolska E."/>
            <person name="Saus E."/>
            <person name="Boekhout T."/>
            <person name="Gacser A."/>
            <person name="Gabaldon T."/>
        </authorList>
    </citation>
    <scope>NUCLEOTIDE SEQUENCE [LARGE SCALE GENOMIC DNA]</scope>
    <source>
        <strain evidence="2 3">BP57</strain>
    </source>
</reference>
<comment type="caution">
    <text evidence="2">The sequence shown here is derived from an EMBL/GenBank/DDBJ whole genome shotgun (WGS) entry which is preliminary data.</text>
</comment>
<evidence type="ECO:0000313" key="3">
    <source>
        <dbReference type="Proteomes" id="UP000669133"/>
    </source>
</evidence>
<dbReference type="GeneID" id="93650045"/>
<feature type="region of interest" description="Disordered" evidence="1">
    <location>
        <begin position="96"/>
        <end position="116"/>
    </location>
</feature>